<evidence type="ECO:0000313" key="2">
    <source>
        <dbReference type="Proteomes" id="UP000489600"/>
    </source>
</evidence>
<reference evidence="1" key="1">
    <citation type="submission" date="2019-07" db="EMBL/GenBank/DDBJ databases">
        <authorList>
            <person name="Dittberner H."/>
        </authorList>
    </citation>
    <scope>NUCLEOTIDE SEQUENCE [LARGE SCALE GENOMIC DNA]</scope>
</reference>
<organism evidence="1 2">
    <name type="scientific">Arabis nemorensis</name>
    <dbReference type="NCBI Taxonomy" id="586526"/>
    <lineage>
        <taxon>Eukaryota</taxon>
        <taxon>Viridiplantae</taxon>
        <taxon>Streptophyta</taxon>
        <taxon>Embryophyta</taxon>
        <taxon>Tracheophyta</taxon>
        <taxon>Spermatophyta</taxon>
        <taxon>Magnoliopsida</taxon>
        <taxon>eudicotyledons</taxon>
        <taxon>Gunneridae</taxon>
        <taxon>Pentapetalae</taxon>
        <taxon>rosids</taxon>
        <taxon>malvids</taxon>
        <taxon>Brassicales</taxon>
        <taxon>Brassicaceae</taxon>
        <taxon>Arabideae</taxon>
        <taxon>Arabis</taxon>
    </lineage>
</organism>
<sequence length="81" mass="9072">MEATNRFFPPELLPEDDELDFDGDLAFDGDLDTDLDFDGDLDTDLDFDGDLAFLVPMGDFEYDLDLDGLGLWLADGDLLFV</sequence>
<proteinExistence type="predicted"/>
<accession>A0A565CMI7</accession>
<gene>
    <name evidence="1" type="ORF">ANE_LOCUS25374</name>
</gene>
<keyword evidence="2" id="KW-1185">Reference proteome</keyword>
<protein>
    <submittedName>
        <fullName evidence="1">Uncharacterized protein</fullName>
    </submittedName>
</protein>
<dbReference type="AlphaFoldDB" id="A0A565CMI7"/>
<dbReference type="Proteomes" id="UP000489600">
    <property type="component" value="Unassembled WGS sequence"/>
</dbReference>
<dbReference type="EMBL" id="CABITT030000008">
    <property type="protein sequence ID" value="VVB14930.1"/>
    <property type="molecule type" value="Genomic_DNA"/>
</dbReference>
<name>A0A565CMI7_9BRAS</name>
<comment type="caution">
    <text evidence="1">The sequence shown here is derived from an EMBL/GenBank/DDBJ whole genome shotgun (WGS) entry which is preliminary data.</text>
</comment>
<evidence type="ECO:0000313" key="1">
    <source>
        <dbReference type="EMBL" id="VVB14930.1"/>
    </source>
</evidence>